<dbReference type="AlphaFoldDB" id="A0A1W2CXH0"/>
<proteinExistence type="predicted"/>
<dbReference type="RefSeq" id="WP_144065308.1">
    <property type="nucleotide sequence ID" value="NZ_FWYC01000006.1"/>
</dbReference>
<dbReference type="STRING" id="40571.SAMN05660733_02486"/>
<organism evidence="2 3">
    <name type="scientific">Lentzea albidocapillata</name>
    <dbReference type="NCBI Taxonomy" id="40571"/>
    <lineage>
        <taxon>Bacteria</taxon>
        <taxon>Bacillati</taxon>
        <taxon>Actinomycetota</taxon>
        <taxon>Actinomycetes</taxon>
        <taxon>Pseudonocardiales</taxon>
        <taxon>Pseudonocardiaceae</taxon>
        <taxon>Lentzea</taxon>
    </lineage>
</organism>
<sequence length="158" mass="17175">MRTLSRLLVGLFSVLFLAGFSTVPASAAETARAETSVTIQALCHPCNGFRYQNPGSKAVYVVIDGLRHYVPDPTTYFNLWGGWDGLRPDGSTITIGDSLIHGAFLAKEVETGKVYLVGRTKRWIPSPTVFNQYAFDPSKIRSMSRASLPAAGPNIPGR</sequence>
<gene>
    <name evidence="2" type="ORF">SAMN05660733_02486</name>
</gene>
<dbReference type="OrthoDB" id="3692954at2"/>
<name>A0A1W2CXH0_9PSEU</name>
<evidence type="ECO:0000313" key="3">
    <source>
        <dbReference type="Proteomes" id="UP000192840"/>
    </source>
</evidence>
<evidence type="ECO:0000256" key="1">
    <source>
        <dbReference type="SAM" id="SignalP"/>
    </source>
</evidence>
<feature type="chain" id="PRO_5010694331" evidence="1">
    <location>
        <begin position="28"/>
        <end position="158"/>
    </location>
</feature>
<evidence type="ECO:0000313" key="2">
    <source>
        <dbReference type="EMBL" id="SMC89921.1"/>
    </source>
</evidence>
<protein>
    <submittedName>
        <fullName evidence="2">Uncharacterized protein</fullName>
    </submittedName>
</protein>
<keyword evidence="3" id="KW-1185">Reference proteome</keyword>
<accession>A0A1W2CXH0</accession>
<reference evidence="3" key="1">
    <citation type="submission" date="2017-04" db="EMBL/GenBank/DDBJ databases">
        <authorList>
            <person name="Varghese N."/>
            <person name="Submissions S."/>
        </authorList>
    </citation>
    <scope>NUCLEOTIDE SEQUENCE [LARGE SCALE GENOMIC DNA]</scope>
    <source>
        <strain evidence="3">DSM 44073</strain>
    </source>
</reference>
<feature type="signal peptide" evidence="1">
    <location>
        <begin position="1"/>
        <end position="27"/>
    </location>
</feature>
<keyword evidence="1" id="KW-0732">Signal</keyword>
<dbReference type="Proteomes" id="UP000192840">
    <property type="component" value="Unassembled WGS sequence"/>
</dbReference>
<dbReference type="EMBL" id="FWYC01000006">
    <property type="protein sequence ID" value="SMC89921.1"/>
    <property type="molecule type" value="Genomic_DNA"/>
</dbReference>